<name>A0A067NRR7_PLEO1</name>
<feature type="region of interest" description="Disordered" evidence="1">
    <location>
        <begin position="92"/>
        <end position="119"/>
    </location>
</feature>
<evidence type="ECO:0000313" key="4">
    <source>
        <dbReference type="Proteomes" id="UP000027073"/>
    </source>
</evidence>
<protein>
    <submittedName>
        <fullName evidence="3">Uncharacterized protein</fullName>
    </submittedName>
</protein>
<dbReference type="VEuPathDB" id="FungiDB:PLEOSDRAFT_1105205"/>
<keyword evidence="2" id="KW-0472">Membrane</keyword>
<dbReference type="InParanoid" id="A0A067NRR7"/>
<dbReference type="Proteomes" id="UP000027073">
    <property type="component" value="Unassembled WGS sequence"/>
</dbReference>
<evidence type="ECO:0000256" key="1">
    <source>
        <dbReference type="SAM" id="MobiDB-lite"/>
    </source>
</evidence>
<evidence type="ECO:0000256" key="2">
    <source>
        <dbReference type="SAM" id="Phobius"/>
    </source>
</evidence>
<accession>A0A067NRR7</accession>
<reference evidence="4" key="1">
    <citation type="journal article" date="2014" name="Proc. Natl. Acad. Sci. U.S.A.">
        <title>Extensive sampling of basidiomycete genomes demonstrates inadequacy of the white-rot/brown-rot paradigm for wood decay fungi.</title>
        <authorList>
            <person name="Riley R."/>
            <person name="Salamov A.A."/>
            <person name="Brown D.W."/>
            <person name="Nagy L.G."/>
            <person name="Floudas D."/>
            <person name="Held B.W."/>
            <person name="Levasseur A."/>
            <person name="Lombard V."/>
            <person name="Morin E."/>
            <person name="Otillar R."/>
            <person name="Lindquist E.A."/>
            <person name="Sun H."/>
            <person name="LaButti K.M."/>
            <person name="Schmutz J."/>
            <person name="Jabbour D."/>
            <person name="Luo H."/>
            <person name="Baker S.E."/>
            <person name="Pisabarro A.G."/>
            <person name="Walton J.D."/>
            <person name="Blanchette R.A."/>
            <person name="Henrissat B."/>
            <person name="Martin F."/>
            <person name="Cullen D."/>
            <person name="Hibbett D.S."/>
            <person name="Grigoriev I.V."/>
        </authorList>
    </citation>
    <scope>NUCLEOTIDE SEQUENCE [LARGE SCALE GENOMIC DNA]</scope>
    <source>
        <strain evidence="4">PC15</strain>
    </source>
</reference>
<dbReference type="HOGENOM" id="CLU_1816593_0_0_1"/>
<keyword evidence="2" id="KW-0812">Transmembrane</keyword>
<keyword evidence="2" id="KW-1133">Transmembrane helix</keyword>
<sequence length="142" mass="14855">MLARSLLPSHSERSTLFAHILRLALANGALLCAGAQRLSAPSGSVQQETSSSPKLAAGAIIGIGIGIAVFLTVVATLVFLVVRRRRRKSRNYAMMPESSGRGRTNHMHGTRHSQPPVASATGGLAAIRPVLLLGSSITGVPR</sequence>
<feature type="transmembrane region" description="Helical" evidence="2">
    <location>
        <begin position="59"/>
        <end position="82"/>
    </location>
</feature>
<dbReference type="EMBL" id="KL198009">
    <property type="protein sequence ID" value="KDQ26301.1"/>
    <property type="molecule type" value="Genomic_DNA"/>
</dbReference>
<proteinExistence type="predicted"/>
<gene>
    <name evidence="3" type="ORF">PLEOSDRAFT_1105205</name>
</gene>
<evidence type="ECO:0000313" key="3">
    <source>
        <dbReference type="EMBL" id="KDQ26301.1"/>
    </source>
</evidence>
<organism evidence="3 4">
    <name type="scientific">Pleurotus ostreatus (strain PC15)</name>
    <name type="common">Oyster mushroom</name>
    <dbReference type="NCBI Taxonomy" id="1137138"/>
    <lineage>
        <taxon>Eukaryota</taxon>
        <taxon>Fungi</taxon>
        <taxon>Dikarya</taxon>
        <taxon>Basidiomycota</taxon>
        <taxon>Agaricomycotina</taxon>
        <taxon>Agaricomycetes</taxon>
        <taxon>Agaricomycetidae</taxon>
        <taxon>Agaricales</taxon>
        <taxon>Pleurotineae</taxon>
        <taxon>Pleurotaceae</taxon>
        <taxon>Pleurotus</taxon>
    </lineage>
</organism>
<dbReference type="AlphaFoldDB" id="A0A067NRR7"/>